<accession>A0A0E9VWX3</accession>
<sequence length="31" mass="3561">MPFIPRMQLGLCPTGRSLQYYTPECNWSCAP</sequence>
<proteinExistence type="predicted"/>
<name>A0A0E9VWX3_ANGAN</name>
<evidence type="ECO:0000313" key="1">
    <source>
        <dbReference type="EMBL" id="JAH82577.1"/>
    </source>
</evidence>
<organism evidence="1">
    <name type="scientific">Anguilla anguilla</name>
    <name type="common">European freshwater eel</name>
    <name type="synonym">Muraena anguilla</name>
    <dbReference type="NCBI Taxonomy" id="7936"/>
    <lineage>
        <taxon>Eukaryota</taxon>
        <taxon>Metazoa</taxon>
        <taxon>Chordata</taxon>
        <taxon>Craniata</taxon>
        <taxon>Vertebrata</taxon>
        <taxon>Euteleostomi</taxon>
        <taxon>Actinopterygii</taxon>
        <taxon>Neopterygii</taxon>
        <taxon>Teleostei</taxon>
        <taxon>Anguilliformes</taxon>
        <taxon>Anguillidae</taxon>
        <taxon>Anguilla</taxon>
    </lineage>
</organism>
<dbReference type="EMBL" id="GBXM01026000">
    <property type="protein sequence ID" value="JAH82577.1"/>
    <property type="molecule type" value="Transcribed_RNA"/>
</dbReference>
<protein>
    <submittedName>
        <fullName evidence="1">Uncharacterized protein</fullName>
    </submittedName>
</protein>
<dbReference type="AlphaFoldDB" id="A0A0E9VWX3"/>
<reference evidence="1" key="1">
    <citation type="submission" date="2014-11" db="EMBL/GenBank/DDBJ databases">
        <authorList>
            <person name="Amaro Gonzalez C."/>
        </authorList>
    </citation>
    <scope>NUCLEOTIDE SEQUENCE</scope>
</reference>
<reference evidence="1" key="2">
    <citation type="journal article" date="2015" name="Fish Shellfish Immunol.">
        <title>Early steps in the European eel (Anguilla anguilla)-Vibrio vulnificus interaction in the gills: Role of the RtxA13 toxin.</title>
        <authorList>
            <person name="Callol A."/>
            <person name="Pajuelo D."/>
            <person name="Ebbesson L."/>
            <person name="Teles M."/>
            <person name="MacKenzie S."/>
            <person name="Amaro C."/>
        </authorList>
    </citation>
    <scope>NUCLEOTIDE SEQUENCE</scope>
</reference>